<dbReference type="SUPFAM" id="SSF52540">
    <property type="entry name" value="P-loop containing nucleoside triphosphate hydrolases"/>
    <property type="match status" value="1"/>
</dbReference>
<reference evidence="8" key="1">
    <citation type="submission" date="2015-05" db="EMBL/GenBank/DDBJ databases">
        <authorList>
            <person name="Rattei Thomas"/>
        </authorList>
    </citation>
    <scope>NUCLEOTIDE SEQUENCE</scope>
    <source>
        <strain evidence="8">DC9</strain>
    </source>
</reference>
<dbReference type="InterPro" id="IPR050153">
    <property type="entry name" value="Metal_Ion_Import_ABC"/>
</dbReference>
<dbReference type="EMBL" id="LN847044">
    <property type="protein sequence ID" value="CRI42458.1"/>
    <property type="molecule type" value="Genomic_DNA"/>
</dbReference>
<accession>A0A0F7WYG9</accession>
<dbReference type="PANTHER" id="PTHR42734:SF5">
    <property type="entry name" value="IRON TRANSPORT SYSTEM ATP-BINDING PROTEIN HI_0361-RELATED"/>
    <property type="match status" value="1"/>
</dbReference>
<dbReference type="AlphaFoldDB" id="A0A0F7WYG9"/>
<comment type="subcellular location">
    <subcellularLocation>
        <location evidence="1">Cell inner membrane</location>
        <topology evidence="1">Peripheral membrane protein</topology>
    </subcellularLocation>
</comment>
<dbReference type="GO" id="GO:0005886">
    <property type="term" value="C:plasma membrane"/>
    <property type="evidence" value="ECO:0007669"/>
    <property type="project" value="UniProtKB-SubCell"/>
</dbReference>
<dbReference type="Gene3D" id="3.40.50.300">
    <property type="entry name" value="P-loop containing nucleotide triphosphate hydrolases"/>
    <property type="match status" value="1"/>
</dbReference>
<keyword evidence="4" id="KW-0472">Membrane</keyword>
<dbReference type="InterPro" id="IPR003593">
    <property type="entry name" value="AAA+_ATPase"/>
</dbReference>
<feature type="domain" description="ABC transporter" evidence="7">
    <location>
        <begin position="3"/>
        <end position="241"/>
    </location>
</feature>
<name>A0A0F7WYG9_CHLPN</name>
<comment type="similarity">
    <text evidence="2">Belongs to the ABC transporter superfamily.</text>
</comment>
<dbReference type="PANTHER" id="PTHR42734">
    <property type="entry name" value="METAL TRANSPORT SYSTEM ATP-BINDING PROTEIN TM_0124-RELATED"/>
    <property type="match status" value="1"/>
</dbReference>
<dbReference type="CDD" id="cd03235">
    <property type="entry name" value="ABC_Metallic_Cations"/>
    <property type="match status" value="1"/>
</dbReference>
<evidence type="ECO:0000256" key="2">
    <source>
        <dbReference type="ARBA" id="ARBA00005417"/>
    </source>
</evidence>
<keyword evidence="3" id="KW-0813">Transport</keyword>
<evidence type="ECO:0000256" key="6">
    <source>
        <dbReference type="ARBA" id="ARBA00022840"/>
    </source>
</evidence>
<dbReference type="GO" id="GO:0016887">
    <property type="term" value="F:ATP hydrolysis activity"/>
    <property type="evidence" value="ECO:0007669"/>
    <property type="project" value="InterPro"/>
</dbReference>
<dbReference type="InterPro" id="IPR017871">
    <property type="entry name" value="ABC_transporter-like_CS"/>
</dbReference>
<dbReference type="PROSITE" id="PS50893">
    <property type="entry name" value="ABC_TRANSPORTER_2"/>
    <property type="match status" value="1"/>
</dbReference>
<proteinExistence type="inferred from homology"/>
<evidence type="ECO:0000256" key="1">
    <source>
        <dbReference type="ARBA" id="ARBA00004417"/>
    </source>
</evidence>
<keyword evidence="4" id="KW-0997">Cell inner membrane</keyword>
<evidence type="ECO:0000256" key="4">
    <source>
        <dbReference type="ARBA" id="ARBA00022519"/>
    </source>
</evidence>
<keyword evidence="5" id="KW-0547">Nucleotide-binding</keyword>
<dbReference type="GO" id="GO:0005524">
    <property type="term" value="F:ATP binding"/>
    <property type="evidence" value="ECO:0007669"/>
    <property type="project" value="UniProtKB-KW"/>
</dbReference>
<organism evidence="8">
    <name type="scientific">Chlamydia pneumoniae</name>
    <name type="common">Chlamydophila pneumoniae</name>
    <dbReference type="NCBI Taxonomy" id="83558"/>
    <lineage>
        <taxon>Bacteria</taxon>
        <taxon>Pseudomonadati</taxon>
        <taxon>Chlamydiota</taxon>
        <taxon>Chlamydiia</taxon>
        <taxon>Chlamydiales</taxon>
        <taxon>Chlamydiaceae</taxon>
        <taxon>Chlamydia/Chlamydophila group</taxon>
        <taxon>Chlamydia</taxon>
    </lineage>
</organism>
<dbReference type="SMART" id="SM00382">
    <property type="entry name" value="AAA"/>
    <property type="match status" value="1"/>
</dbReference>
<evidence type="ECO:0000256" key="5">
    <source>
        <dbReference type="ARBA" id="ARBA00022741"/>
    </source>
</evidence>
<gene>
    <name evidence="8" type="ORF">BN1224_DC9_BM_00190</name>
</gene>
<dbReference type="InterPro" id="IPR003439">
    <property type="entry name" value="ABC_transporter-like_ATP-bd"/>
</dbReference>
<evidence type="ECO:0000259" key="7">
    <source>
        <dbReference type="PROSITE" id="PS50893"/>
    </source>
</evidence>
<dbReference type="Pfam" id="PF00005">
    <property type="entry name" value="ABC_tran"/>
    <property type="match status" value="1"/>
</dbReference>
<evidence type="ECO:0000313" key="8">
    <source>
        <dbReference type="EMBL" id="CRI42458.1"/>
    </source>
</evidence>
<dbReference type="PROSITE" id="PS00211">
    <property type="entry name" value="ABC_TRANSPORTER_1"/>
    <property type="match status" value="1"/>
</dbReference>
<protein>
    <submittedName>
        <fullName evidence="8">Probable metal transport system ATP-binding protein CPn_0348/CP_0412/CPj0348/CpB0355</fullName>
    </submittedName>
</protein>
<keyword evidence="6 8" id="KW-0067">ATP-binding</keyword>
<evidence type="ECO:0000256" key="3">
    <source>
        <dbReference type="ARBA" id="ARBA00022448"/>
    </source>
</evidence>
<dbReference type="InterPro" id="IPR027417">
    <property type="entry name" value="P-loop_NTPase"/>
</dbReference>
<sequence>MNVKDETFWSVHNLCVNYEHAAVLYHISFSLGKGSLTAILGPNGAGKSTLLKASLGLIKPSSGTVYFFNQKFKKVRQRIAYMPQRASVDWDFPMTVLDLVLMGCYSYKGMWGRISSDDRREAFHILERVGLESVADRQIGQLSGGQQQRAFLARALMQKADLYLMDELFSAIDMASFKTSVGVLQELRDQGKTIVVVHHDLSHVCQLFDHVVLLNKRLICCGPTDECLNGDTIFQTYGCEIELLEQTLKLSRGKQFGSC</sequence>
<dbReference type="FunFam" id="3.40.50.300:FF:000134">
    <property type="entry name" value="Iron-enterobactin ABC transporter ATP-binding protein"/>
    <property type="match status" value="1"/>
</dbReference>
<keyword evidence="4" id="KW-1003">Cell membrane</keyword>